<evidence type="ECO:0000313" key="2">
    <source>
        <dbReference type="Proteomes" id="UP001295444"/>
    </source>
</evidence>
<feature type="non-terminal residue" evidence="1">
    <location>
        <position position="72"/>
    </location>
</feature>
<gene>
    <name evidence="1" type="ORF">PECUL_23A053137</name>
</gene>
<accession>A0AAD1SRH3</accession>
<proteinExistence type="predicted"/>
<organism evidence="1 2">
    <name type="scientific">Pelobates cultripes</name>
    <name type="common">Western spadefoot toad</name>
    <dbReference type="NCBI Taxonomy" id="61616"/>
    <lineage>
        <taxon>Eukaryota</taxon>
        <taxon>Metazoa</taxon>
        <taxon>Chordata</taxon>
        <taxon>Craniata</taxon>
        <taxon>Vertebrata</taxon>
        <taxon>Euteleostomi</taxon>
        <taxon>Amphibia</taxon>
        <taxon>Batrachia</taxon>
        <taxon>Anura</taxon>
        <taxon>Pelobatoidea</taxon>
        <taxon>Pelobatidae</taxon>
        <taxon>Pelobates</taxon>
    </lineage>
</organism>
<name>A0AAD1SRH3_PELCU</name>
<protein>
    <submittedName>
        <fullName evidence="1">Uncharacterized protein</fullName>
    </submittedName>
</protein>
<dbReference type="AlphaFoldDB" id="A0AAD1SRH3"/>
<dbReference type="SUPFAM" id="SSF56219">
    <property type="entry name" value="DNase I-like"/>
    <property type="match status" value="1"/>
</dbReference>
<keyword evidence="2" id="KW-1185">Reference proteome</keyword>
<dbReference type="Gene3D" id="3.60.10.10">
    <property type="entry name" value="Endonuclease/exonuclease/phosphatase"/>
    <property type="match status" value="1"/>
</dbReference>
<evidence type="ECO:0000313" key="1">
    <source>
        <dbReference type="EMBL" id="CAH2306813.1"/>
    </source>
</evidence>
<reference evidence="1" key="1">
    <citation type="submission" date="2022-03" db="EMBL/GenBank/DDBJ databases">
        <authorList>
            <person name="Alioto T."/>
            <person name="Alioto T."/>
            <person name="Gomez Garrido J."/>
        </authorList>
    </citation>
    <scope>NUCLEOTIDE SEQUENCE</scope>
</reference>
<sequence length="72" mass="8445">MTYIPTPFRISTQNCRGLNTAEKRSHLLRELAQKQVSIAMLQETHFKSTDIHRLKSRHYPANYHSTHPTARK</sequence>
<dbReference type="InterPro" id="IPR036691">
    <property type="entry name" value="Endo/exonu/phosph_ase_sf"/>
</dbReference>
<dbReference type="EMBL" id="OW240918">
    <property type="protein sequence ID" value="CAH2306813.1"/>
    <property type="molecule type" value="Genomic_DNA"/>
</dbReference>
<dbReference type="Proteomes" id="UP001295444">
    <property type="component" value="Chromosome 07"/>
</dbReference>